<dbReference type="InterPro" id="IPR021784">
    <property type="entry name" value="DUF3349"/>
</dbReference>
<dbReference type="Gene3D" id="1.10.10.2390">
    <property type="match status" value="1"/>
</dbReference>
<dbReference type="Pfam" id="PF11829">
    <property type="entry name" value="DUF3349"/>
    <property type="match status" value="1"/>
</dbReference>
<proteinExistence type="predicted"/>
<reference evidence="1 2" key="1">
    <citation type="journal article" date="2013" name="Genome Announc.">
        <title>Draft genome sequence of MKD8, a conjugal recipient Mycobacterium smegmatis strain.</title>
        <authorList>
            <person name="Gray T.A."/>
            <person name="Palumbo M.J."/>
            <person name="Derbyshire K.M."/>
        </authorList>
    </citation>
    <scope>NUCLEOTIDE SEQUENCE [LARGE SCALE GENOMIC DNA]</scope>
    <source>
        <strain evidence="1 2">MKD8</strain>
    </source>
</reference>
<protein>
    <submittedName>
        <fullName evidence="1">Uncharacterized protein</fullName>
    </submittedName>
</protein>
<dbReference type="EMBL" id="CP027541">
    <property type="protein sequence ID" value="AWT52054.1"/>
    <property type="molecule type" value="Genomic_DNA"/>
</dbReference>
<dbReference type="RefSeq" id="WP_003892433.1">
    <property type="nucleotide sequence ID" value="NZ_CP027541.1"/>
</dbReference>
<accession>A0A2U9PJY2</accession>
<dbReference type="AlphaFoldDB" id="A0A2U9PJY2"/>
<dbReference type="Proteomes" id="UP000011200">
    <property type="component" value="Chromosome"/>
</dbReference>
<evidence type="ECO:0000313" key="2">
    <source>
        <dbReference type="Proteomes" id="UP000011200"/>
    </source>
</evidence>
<organism evidence="1 2">
    <name type="scientific">Mycolicibacterium smegmatis (strain MKD8)</name>
    <name type="common">Mycobacterium smegmatis</name>
    <dbReference type="NCBI Taxonomy" id="1214915"/>
    <lineage>
        <taxon>Bacteria</taxon>
        <taxon>Bacillati</taxon>
        <taxon>Actinomycetota</taxon>
        <taxon>Actinomycetes</taxon>
        <taxon>Mycobacteriales</taxon>
        <taxon>Mycobacteriaceae</taxon>
        <taxon>Mycolicibacterium</taxon>
    </lineage>
</organism>
<dbReference type="Gene3D" id="6.10.140.2080">
    <property type="match status" value="1"/>
</dbReference>
<name>A0A2U9PJY2_MYCSE</name>
<reference evidence="2" key="2">
    <citation type="submission" date="2018-03" db="EMBL/GenBank/DDBJ databases">
        <authorList>
            <person name="Derbyshire K."/>
            <person name="Gray T.A."/>
            <person name="Champion M."/>
        </authorList>
    </citation>
    <scope>NUCLEOTIDE SEQUENCE [LARGE SCALE GENOMIC DNA]</scope>
    <source>
        <strain evidence="2">MKD8</strain>
    </source>
</reference>
<gene>
    <name evidence="1" type="ORF">D806_010650</name>
</gene>
<sequence>MTETTTTFMDNVLGWLRKGYPEGVPPKDYFALLALLKRSLTEDEVVRAAQAILRSTDGQSPVTDDDIRNAVHQIIEKEPTAEEINQVAARLASVGWPLAVPVR</sequence>
<evidence type="ECO:0000313" key="1">
    <source>
        <dbReference type="EMBL" id="AWT52054.1"/>
    </source>
</evidence>